<proteinExistence type="predicted"/>
<reference evidence="1 2" key="1">
    <citation type="journal article" date="2021" name="Nat. Commun.">
        <title>Genetic determinants of endophytism in the Arabidopsis root mycobiome.</title>
        <authorList>
            <person name="Mesny F."/>
            <person name="Miyauchi S."/>
            <person name="Thiergart T."/>
            <person name="Pickel B."/>
            <person name="Atanasova L."/>
            <person name="Karlsson M."/>
            <person name="Huettel B."/>
            <person name="Barry K.W."/>
            <person name="Haridas S."/>
            <person name="Chen C."/>
            <person name="Bauer D."/>
            <person name="Andreopoulos W."/>
            <person name="Pangilinan J."/>
            <person name="LaButti K."/>
            <person name="Riley R."/>
            <person name="Lipzen A."/>
            <person name="Clum A."/>
            <person name="Drula E."/>
            <person name="Henrissat B."/>
            <person name="Kohler A."/>
            <person name="Grigoriev I.V."/>
            <person name="Martin F.M."/>
            <person name="Hacquard S."/>
        </authorList>
    </citation>
    <scope>NUCLEOTIDE SEQUENCE [LARGE SCALE GENOMIC DNA]</scope>
    <source>
        <strain evidence="1 2">MPI-SDFR-AT-0079</strain>
    </source>
</reference>
<accession>A0ACB7PPE6</accession>
<protein>
    <submittedName>
        <fullName evidence="1">Uncharacterized protein</fullName>
    </submittedName>
</protein>
<sequence length="231" mass="25063">MMESIQLAQMLADLSDLNAAQESQAAVALVNANKTLPTSSPADSARQSEQAPVRPTLRQHKRTGSGGSAASPGSSFMSRTASPAKFDKLGRRILTPPNTRTNSTYGSIPGTPQRDTEVSRRPLFTTTTITTYPGNTSIPVTYPLSIPLLSTNPSHGHVLNETQTQQTDDDVDRANSLMALYEIRAKLKDQDNNRSLSKLREKITALHAKQVQGEKRDGDSGRAKFSYPKSP</sequence>
<comment type="caution">
    <text evidence="1">The sequence shown here is derived from an EMBL/GenBank/DDBJ whole genome shotgun (WGS) entry which is preliminary data.</text>
</comment>
<dbReference type="EMBL" id="JAGIZQ010000001">
    <property type="protein sequence ID" value="KAH6651082.1"/>
    <property type="molecule type" value="Genomic_DNA"/>
</dbReference>
<gene>
    <name evidence="1" type="ORF">F5144DRAFT_598492</name>
</gene>
<evidence type="ECO:0000313" key="2">
    <source>
        <dbReference type="Proteomes" id="UP000724584"/>
    </source>
</evidence>
<evidence type="ECO:0000313" key="1">
    <source>
        <dbReference type="EMBL" id="KAH6651082.1"/>
    </source>
</evidence>
<dbReference type="Proteomes" id="UP000724584">
    <property type="component" value="Unassembled WGS sequence"/>
</dbReference>
<name>A0ACB7PPE6_9PEZI</name>
<keyword evidence="2" id="KW-1185">Reference proteome</keyword>
<organism evidence="1 2">
    <name type="scientific">Chaetomium tenue</name>
    <dbReference type="NCBI Taxonomy" id="1854479"/>
    <lineage>
        <taxon>Eukaryota</taxon>
        <taxon>Fungi</taxon>
        <taxon>Dikarya</taxon>
        <taxon>Ascomycota</taxon>
        <taxon>Pezizomycotina</taxon>
        <taxon>Sordariomycetes</taxon>
        <taxon>Sordariomycetidae</taxon>
        <taxon>Sordariales</taxon>
        <taxon>Chaetomiaceae</taxon>
        <taxon>Chaetomium</taxon>
    </lineage>
</organism>